<dbReference type="AlphaFoldDB" id="A0AAT9HRL7"/>
<organism evidence="1">
    <name type="scientific">Streptomyces haneummycinicus</name>
    <dbReference type="NCBI Taxonomy" id="3074435"/>
    <lineage>
        <taxon>Bacteria</taxon>
        <taxon>Bacillati</taxon>
        <taxon>Actinomycetota</taxon>
        <taxon>Actinomycetes</taxon>
        <taxon>Kitasatosporales</taxon>
        <taxon>Streptomycetaceae</taxon>
        <taxon>Streptomyces</taxon>
    </lineage>
</organism>
<dbReference type="EMBL" id="AP035768">
    <property type="protein sequence ID" value="BFO19973.1"/>
    <property type="molecule type" value="Genomic_DNA"/>
</dbReference>
<reference evidence="1" key="1">
    <citation type="submission" date="2024-06" db="EMBL/GenBank/DDBJ databases">
        <authorList>
            <consortium name="consrtm"/>
            <person name="Uemura M."/>
            <person name="Terahara T."/>
        </authorList>
    </citation>
    <scope>NUCLEOTIDE SEQUENCE</scope>
    <source>
        <strain evidence="1">KM77-8</strain>
    </source>
</reference>
<evidence type="ECO:0000313" key="1">
    <source>
        <dbReference type="EMBL" id="BFO19973.1"/>
    </source>
</evidence>
<name>A0AAT9HRL7_9ACTN</name>
<gene>
    <name evidence="1" type="ORF">SHKM778_63610</name>
</gene>
<protein>
    <submittedName>
        <fullName evidence="1">Uncharacterized protein</fullName>
    </submittedName>
</protein>
<proteinExistence type="predicted"/>
<reference evidence="1" key="2">
    <citation type="submission" date="2024-07" db="EMBL/GenBank/DDBJ databases">
        <title>Streptomyces haneummycinica sp. nov., a new antibiotic-producing actinobacterium isolated from marine sediment.</title>
        <authorList>
            <person name="Uemura M."/>
            <person name="Hamada M."/>
            <person name="Hirano S."/>
            <person name="Kobayashi K."/>
            <person name="Ohshiro T."/>
            <person name="Kobayashi T."/>
            <person name="Terahara T."/>
        </authorList>
    </citation>
    <scope>NUCLEOTIDE SEQUENCE</scope>
    <source>
        <strain evidence="1">KM77-8</strain>
    </source>
</reference>
<accession>A0AAT9HRL7</accession>
<sequence>MDVGARGDQGGEAALGDLAAAEDGHAAAGEAEAYGVGGVFGHQVRLLGQAVGQRARCGCGASLTWGFYARVRWGRRGG</sequence>